<dbReference type="InterPro" id="IPR007197">
    <property type="entry name" value="rSAM"/>
</dbReference>
<gene>
    <name evidence="11" type="primary">hemW</name>
    <name evidence="11" type="ORF">ACJDT4_12235</name>
</gene>
<reference evidence="11 12" key="1">
    <citation type="submission" date="2024-11" db="EMBL/GenBank/DDBJ databases">
        <authorList>
            <person name="Heng Y.C."/>
            <person name="Lim A.C.H."/>
            <person name="Lee J.K.Y."/>
            <person name="Kittelmann S."/>
        </authorList>
    </citation>
    <scope>NUCLEOTIDE SEQUENCE [LARGE SCALE GENOMIC DNA]</scope>
    <source>
        <strain evidence="11 12">WILCCON 0114</strain>
    </source>
</reference>
<keyword evidence="8 9" id="KW-0143">Chaperone</keyword>
<dbReference type="SFLD" id="SFLDS00029">
    <property type="entry name" value="Radical_SAM"/>
    <property type="match status" value="1"/>
</dbReference>
<comment type="function">
    <text evidence="9">Probably acts as a heme chaperone, transferring heme to an unknown acceptor. Binds one molecule of heme per monomer, possibly covalently. Binds 1 [4Fe-4S] cluster. The cluster is coordinated with 3 cysteines and an exchangeable S-adenosyl-L-methionine.</text>
</comment>
<comment type="caution">
    <text evidence="11">The sequence shown here is derived from an EMBL/GenBank/DDBJ whole genome shotgun (WGS) entry which is preliminary data.</text>
</comment>
<dbReference type="PANTHER" id="PTHR13932:SF5">
    <property type="entry name" value="RADICAL S-ADENOSYL METHIONINE DOMAIN-CONTAINING PROTEIN 1, MITOCHONDRIAL"/>
    <property type="match status" value="1"/>
</dbReference>
<dbReference type="InterPro" id="IPR010723">
    <property type="entry name" value="HemN_C"/>
</dbReference>
<evidence type="ECO:0000256" key="4">
    <source>
        <dbReference type="ARBA" id="ARBA00022691"/>
    </source>
</evidence>
<dbReference type="Pfam" id="PF04055">
    <property type="entry name" value="Radical_SAM"/>
    <property type="match status" value="1"/>
</dbReference>
<evidence type="ECO:0000256" key="8">
    <source>
        <dbReference type="ARBA" id="ARBA00023186"/>
    </source>
</evidence>
<dbReference type="EMBL" id="JBJIAA010000009">
    <property type="protein sequence ID" value="MFL0251195.1"/>
    <property type="molecule type" value="Genomic_DNA"/>
</dbReference>
<evidence type="ECO:0000313" key="11">
    <source>
        <dbReference type="EMBL" id="MFL0251195.1"/>
    </source>
</evidence>
<keyword evidence="6 9" id="KW-0408">Iron</keyword>
<dbReference type="NCBIfam" id="TIGR00539">
    <property type="entry name" value="hemN_rel"/>
    <property type="match status" value="1"/>
</dbReference>
<evidence type="ECO:0000259" key="10">
    <source>
        <dbReference type="PROSITE" id="PS51918"/>
    </source>
</evidence>
<dbReference type="SUPFAM" id="SSF102114">
    <property type="entry name" value="Radical SAM enzymes"/>
    <property type="match status" value="1"/>
</dbReference>
<dbReference type="PANTHER" id="PTHR13932">
    <property type="entry name" value="COPROPORPHYRINIGEN III OXIDASE"/>
    <property type="match status" value="1"/>
</dbReference>
<dbReference type="InterPro" id="IPR013785">
    <property type="entry name" value="Aldolase_TIM"/>
</dbReference>
<dbReference type="SFLD" id="SFLDF00562">
    <property type="entry name" value="HemN-like__clustered_with_heat"/>
    <property type="match status" value="1"/>
</dbReference>
<evidence type="ECO:0000256" key="5">
    <source>
        <dbReference type="ARBA" id="ARBA00022723"/>
    </source>
</evidence>
<dbReference type="Gene3D" id="3.20.20.70">
    <property type="entry name" value="Aldolase class I"/>
    <property type="match status" value="1"/>
</dbReference>
<dbReference type="SFLD" id="SFLDF00288">
    <property type="entry name" value="HemN-like__clustered_with_nucl"/>
    <property type="match status" value="1"/>
</dbReference>
<protein>
    <recommendedName>
        <fullName evidence="2 9">Heme chaperone HemW</fullName>
    </recommendedName>
</protein>
<keyword evidence="3 9" id="KW-0349">Heme</keyword>
<evidence type="ECO:0000313" key="12">
    <source>
        <dbReference type="Proteomes" id="UP001623592"/>
    </source>
</evidence>
<comment type="similarity">
    <text evidence="1">Belongs to the anaerobic coproporphyrinogen-III oxidase family. HemW subfamily.</text>
</comment>
<keyword evidence="7 9" id="KW-0411">Iron-sulfur</keyword>
<organism evidence="11 12">
    <name type="scientific">Clostridium neuense</name>
    <dbReference type="NCBI Taxonomy" id="1728934"/>
    <lineage>
        <taxon>Bacteria</taxon>
        <taxon>Bacillati</taxon>
        <taxon>Bacillota</taxon>
        <taxon>Clostridia</taxon>
        <taxon>Eubacteriales</taxon>
        <taxon>Clostridiaceae</taxon>
        <taxon>Clostridium</taxon>
    </lineage>
</organism>
<keyword evidence="12" id="KW-1185">Reference proteome</keyword>
<keyword evidence="4 9" id="KW-0949">S-adenosyl-L-methionine</keyword>
<sequence>MENLGLYIHIPFCKRKCLYCDFPSYCSMENYMIDYARALCIEMENKCKGKKFSTIFIGGGTPSYLSMEAWKILKETLCKINKYEDCEFTVECNPGSFDRDKLEIIRSAGANRISIGLQACQDELLESLGRIHNFSGFLKGFEMARDIGFENINIDLMFAIPKQSFNQWKETLETVNILKPEHISCYSLIVEEGTPFYKMNEEGKLVLPEEEVEVKMYNFTVEFLKKNGYKQYEISNFSKENKECKHNLIYWSMDEYIGCGASAHSYFNGIRNKNEDNVKRYIEKILSGLDASIEKHKNCKEENMEEFMFLGLRKTDGIRISDFKNRYNINIFDIYGSVIRKYESLGLIKIQSDKIFLTEEAVHISNSIMSDFIL</sequence>
<dbReference type="Pfam" id="PF06969">
    <property type="entry name" value="HemN_C"/>
    <property type="match status" value="1"/>
</dbReference>
<evidence type="ECO:0000256" key="3">
    <source>
        <dbReference type="ARBA" id="ARBA00022617"/>
    </source>
</evidence>
<evidence type="ECO:0000256" key="9">
    <source>
        <dbReference type="RuleBase" id="RU364116"/>
    </source>
</evidence>
<dbReference type="InterPro" id="IPR006638">
    <property type="entry name" value="Elp3/MiaA/NifB-like_rSAM"/>
</dbReference>
<feature type="domain" description="Radical SAM core" evidence="10">
    <location>
        <begin position="1"/>
        <end position="230"/>
    </location>
</feature>
<keyword evidence="9" id="KW-0963">Cytoplasm</keyword>
<dbReference type="InterPro" id="IPR058240">
    <property type="entry name" value="rSAM_sf"/>
</dbReference>
<dbReference type="InterPro" id="IPR004559">
    <property type="entry name" value="HemW-like"/>
</dbReference>
<proteinExistence type="inferred from homology"/>
<dbReference type="SMART" id="SM00729">
    <property type="entry name" value="Elp3"/>
    <property type="match status" value="1"/>
</dbReference>
<evidence type="ECO:0000256" key="6">
    <source>
        <dbReference type="ARBA" id="ARBA00023004"/>
    </source>
</evidence>
<keyword evidence="5 9" id="KW-0479">Metal-binding</keyword>
<name>A0ABW8TI88_9CLOT</name>
<evidence type="ECO:0000256" key="1">
    <source>
        <dbReference type="ARBA" id="ARBA00006100"/>
    </source>
</evidence>
<comment type="subcellular location">
    <subcellularLocation>
        <location evidence="9">Cytoplasm</location>
    </subcellularLocation>
</comment>
<dbReference type="SFLD" id="SFLDG01082">
    <property type="entry name" value="B12-binding_domain_containing"/>
    <property type="match status" value="1"/>
</dbReference>
<evidence type="ECO:0000256" key="7">
    <source>
        <dbReference type="ARBA" id="ARBA00023014"/>
    </source>
</evidence>
<dbReference type="Proteomes" id="UP001623592">
    <property type="component" value="Unassembled WGS sequence"/>
</dbReference>
<accession>A0ABW8TI88</accession>
<dbReference type="PROSITE" id="PS51918">
    <property type="entry name" value="RADICAL_SAM"/>
    <property type="match status" value="1"/>
</dbReference>
<dbReference type="SFLD" id="SFLDG01065">
    <property type="entry name" value="anaerobic_coproporphyrinogen-I"/>
    <property type="match status" value="1"/>
</dbReference>
<evidence type="ECO:0000256" key="2">
    <source>
        <dbReference type="ARBA" id="ARBA00017228"/>
    </source>
</evidence>
<dbReference type="InterPro" id="IPR034505">
    <property type="entry name" value="Coproporphyrinogen-III_oxidase"/>
</dbReference>
<keyword evidence="9" id="KW-0004">4Fe-4S</keyword>
<dbReference type="RefSeq" id="WP_406787849.1">
    <property type="nucleotide sequence ID" value="NZ_JBJIAA010000009.1"/>
</dbReference>